<keyword evidence="2" id="KW-1185">Reference proteome</keyword>
<protein>
    <recommendedName>
        <fullName evidence="3">DUF4240 domain-containing protein</fullName>
    </recommendedName>
</protein>
<sequence length="232" mass="27348">MSIFSIFKRRKKEPNDMTPAAILRLTQLYVPEFYQDSKHFKDSKEFLEHNEWGLALESLVEMATDSGHYFSEAFWLELATCAEKMQMAEQADYCRQQVIRNEKEVGSKTPNGWTTIKLDDTHYEHKIAEVVEDKWTNERHKKDNLDKLLKQDGFYLKSYGRAGTIYYIDNGRVLEISFEMSGVPQYDLLLFFDNIETWSIPKGEPLNMNDKTKIREQLLEWLKAKPIKTDLE</sequence>
<proteinExistence type="predicted"/>
<dbReference type="RefSeq" id="WP_049815566.1">
    <property type="nucleotide sequence ID" value="NZ_LWBO01000010.1"/>
</dbReference>
<organism evidence="1 2">
    <name type="scientific">Niastella koreensis</name>
    <dbReference type="NCBI Taxonomy" id="354356"/>
    <lineage>
        <taxon>Bacteria</taxon>
        <taxon>Pseudomonadati</taxon>
        <taxon>Bacteroidota</taxon>
        <taxon>Chitinophagia</taxon>
        <taxon>Chitinophagales</taxon>
        <taxon>Chitinophagaceae</taxon>
        <taxon>Niastella</taxon>
    </lineage>
</organism>
<reference evidence="1 2" key="1">
    <citation type="submission" date="2016-04" db="EMBL/GenBank/DDBJ databases">
        <authorList>
            <person name="Chen L."/>
            <person name="Zhuang W."/>
            <person name="Wang G."/>
        </authorList>
    </citation>
    <scope>NUCLEOTIDE SEQUENCE [LARGE SCALE GENOMIC DNA]</scope>
    <source>
        <strain evidence="2">GR20</strain>
    </source>
</reference>
<evidence type="ECO:0008006" key="3">
    <source>
        <dbReference type="Google" id="ProtNLM"/>
    </source>
</evidence>
<evidence type="ECO:0000313" key="1">
    <source>
        <dbReference type="EMBL" id="OQP49556.1"/>
    </source>
</evidence>
<comment type="caution">
    <text evidence="1">The sequence shown here is derived from an EMBL/GenBank/DDBJ whole genome shotgun (WGS) entry which is preliminary data.</text>
</comment>
<gene>
    <name evidence="1" type="ORF">A4D02_28605</name>
</gene>
<dbReference type="EMBL" id="LWBO01000010">
    <property type="protein sequence ID" value="OQP49556.1"/>
    <property type="molecule type" value="Genomic_DNA"/>
</dbReference>
<name>A0ABX3NZY8_9BACT</name>
<accession>A0ABX3NZY8</accession>
<dbReference type="Proteomes" id="UP000192277">
    <property type="component" value="Unassembled WGS sequence"/>
</dbReference>
<evidence type="ECO:0000313" key="2">
    <source>
        <dbReference type="Proteomes" id="UP000192277"/>
    </source>
</evidence>